<keyword evidence="2" id="KW-1185">Reference proteome</keyword>
<protein>
    <submittedName>
        <fullName evidence="1">Uncharacterized protein</fullName>
    </submittedName>
</protein>
<dbReference type="EMBL" id="RJVQ01000002">
    <property type="protein sequence ID" value="RQW64200.1"/>
    <property type="molecule type" value="Genomic_DNA"/>
</dbReference>
<name>A0A3N9TJ68_9VIBR</name>
<sequence>MDNFTNTTQPNLTHIPSKNWRRRTKSSTYYIGIYIQQDIPGSCKNLLDNISGEHLIQGRQYQITVKTIGSRLNAEDLYDTEDDAIGLIACNSKETQQTIKYFQRRKIPVFSLFYSISSSYLKGHITIESFKSGRTAAWYIANFCDEKPKIGLLYEHDDLNFFTEQEIGFRSFLREKNIQAEITEINTDTLAFSDLTQDHSLYNLDALYFISGKCRETDNMDSKLPKDPLIITNAMTSNRDILDFGLTDISMVISESEFLDKIIQCVSGSSTINSYKPNSFYVDLHPHCIESI</sequence>
<reference evidence="1 2" key="1">
    <citation type="submission" date="2018-11" db="EMBL/GenBank/DDBJ databases">
        <title>Vibrio LJC006 sp. nov., isolated from seawater during the bloom of the enteromorpha.</title>
        <authorList>
            <person name="Liang J."/>
        </authorList>
    </citation>
    <scope>NUCLEOTIDE SEQUENCE [LARGE SCALE GENOMIC DNA]</scope>
    <source>
        <strain evidence="1 2">LJC006</strain>
    </source>
</reference>
<evidence type="ECO:0000313" key="1">
    <source>
        <dbReference type="EMBL" id="RQW64200.1"/>
    </source>
</evidence>
<dbReference type="Proteomes" id="UP000281112">
    <property type="component" value="Unassembled WGS sequence"/>
</dbReference>
<dbReference type="Gene3D" id="3.40.50.2300">
    <property type="match status" value="2"/>
</dbReference>
<dbReference type="InterPro" id="IPR028082">
    <property type="entry name" value="Peripla_BP_I"/>
</dbReference>
<evidence type="ECO:0000313" key="2">
    <source>
        <dbReference type="Proteomes" id="UP000281112"/>
    </source>
</evidence>
<dbReference type="AlphaFoldDB" id="A0A3N9TJ68"/>
<organism evidence="1 2">
    <name type="scientific">Vibrio viridaestus</name>
    <dbReference type="NCBI Taxonomy" id="2487322"/>
    <lineage>
        <taxon>Bacteria</taxon>
        <taxon>Pseudomonadati</taxon>
        <taxon>Pseudomonadota</taxon>
        <taxon>Gammaproteobacteria</taxon>
        <taxon>Vibrionales</taxon>
        <taxon>Vibrionaceae</taxon>
        <taxon>Vibrio</taxon>
    </lineage>
</organism>
<gene>
    <name evidence="1" type="ORF">EES38_06325</name>
</gene>
<dbReference type="RefSeq" id="WP_124936320.1">
    <property type="nucleotide sequence ID" value="NZ_RJVQ01000002.1"/>
</dbReference>
<comment type="caution">
    <text evidence="1">The sequence shown here is derived from an EMBL/GenBank/DDBJ whole genome shotgun (WGS) entry which is preliminary data.</text>
</comment>
<proteinExistence type="predicted"/>
<accession>A0A3N9TJ68</accession>
<dbReference type="SUPFAM" id="SSF53822">
    <property type="entry name" value="Periplasmic binding protein-like I"/>
    <property type="match status" value="1"/>
</dbReference>
<dbReference type="OrthoDB" id="5756154at2"/>